<dbReference type="RefSeq" id="WP_036158950.1">
    <property type="nucleotide sequence ID" value="NZ_AVCX01000001.1"/>
</dbReference>
<proteinExistence type="inferred from homology"/>
<dbReference type="InterPro" id="IPR011009">
    <property type="entry name" value="Kinase-like_dom_sf"/>
</dbReference>
<protein>
    <submittedName>
        <fullName evidence="2">Fructosamine kinase</fullName>
    </submittedName>
</protein>
<dbReference type="Proteomes" id="UP000030437">
    <property type="component" value="Unassembled WGS sequence"/>
</dbReference>
<dbReference type="Gene3D" id="3.90.1200.10">
    <property type="match status" value="1"/>
</dbReference>
<name>A0A0A3IB21_9BACI</name>
<dbReference type="eggNOG" id="COG3001">
    <property type="taxonomic scope" value="Bacteria"/>
</dbReference>
<dbReference type="InterPro" id="IPR016477">
    <property type="entry name" value="Fructo-/Ketosamine-3-kinase"/>
</dbReference>
<comment type="similarity">
    <text evidence="1">Belongs to the fructosamine kinase family.</text>
</comment>
<reference evidence="2 3" key="1">
    <citation type="submission" date="2014-02" db="EMBL/GenBank/DDBJ databases">
        <title>Draft genome sequence of Lysinibacillus odysseyi NBRC 100172.</title>
        <authorList>
            <person name="Zhang F."/>
            <person name="Wang G."/>
            <person name="Zhang L."/>
        </authorList>
    </citation>
    <scope>NUCLEOTIDE SEQUENCE [LARGE SCALE GENOMIC DNA]</scope>
    <source>
        <strain evidence="2 3">NBRC 100172</strain>
    </source>
</reference>
<dbReference type="STRING" id="1220589.CD32_21620"/>
<dbReference type="Pfam" id="PF03881">
    <property type="entry name" value="Fructosamin_kin"/>
    <property type="match status" value="1"/>
</dbReference>
<keyword evidence="1 2" id="KW-0418">Kinase</keyword>
<gene>
    <name evidence="2" type="ORF">CD32_21620</name>
</gene>
<organism evidence="2 3">
    <name type="scientific">Lysinibacillus odysseyi 34hs-1 = NBRC 100172</name>
    <dbReference type="NCBI Taxonomy" id="1220589"/>
    <lineage>
        <taxon>Bacteria</taxon>
        <taxon>Bacillati</taxon>
        <taxon>Bacillota</taxon>
        <taxon>Bacilli</taxon>
        <taxon>Bacillales</taxon>
        <taxon>Bacillaceae</taxon>
        <taxon>Lysinibacillus</taxon>
    </lineage>
</organism>
<accession>A0A0A3IB21</accession>
<dbReference type="SUPFAM" id="SSF56112">
    <property type="entry name" value="Protein kinase-like (PK-like)"/>
    <property type="match status" value="1"/>
</dbReference>
<evidence type="ECO:0000256" key="1">
    <source>
        <dbReference type="PIRNR" id="PIRNR006221"/>
    </source>
</evidence>
<comment type="caution">
    <text evidence="2">The sequence shown here is derived from an EMBL/GenBank/DDBJ whole genome shotgun (WGS) entry which is preliminary data.</text>
</comment>
<dbReference type="AlphaFoldDB" id="A0A0A3IB21"/>
<keyword evidence="3" id="KW-1185">Reference proteome</keyword>
<dbReference type="Gene3D" id="3.30.200.20">
    <property type="entry name" value="Phosphorylase Kinase, domain 1"/>
    <property type="match status" value="1"/>
</dbReference>
<dbReference type="GO" id="GO:0016301">
    <property type="term" value="F:kinase activity"/>
    <property type="evidence" value="ECO:0007669"/>
    <property type="project" value="UniProtKB-UniRule"/>
</dbReference>
<sequence>MKRRIMQALRQLEQNPKLRSIQSVSGGDINAAFFVETDVQQYFIKLNKNQPLDFFRFEADGLCKISKTRTIACPHVYAVMEIDDMPMLLMEWVEGRKTKDTEKQLGENLAALHLCEQSHFGYEKQGYIGGLKQENALFDNWLSYYRDVRLKGQLERGREEGRISNERERLLERLLEQLDRWIPSQPKKSILHGDLWGGNWMTGPEGTPFIIDPSILYGDHEFELAFTELFGGFSSDFYESYKSVLPLSDTYEERKELYQLYYLLVHLNLFGESYGRPVDQILKKYASL</sequence>
<dbReference type="EMBL" id="JPVP01000060">
    <property type="protein sequence ID" value="KGR81909.1"/>
    <property type="molecule type" value="Genomic_DNA"/>
</dbReference>
<evidence type="ECO:0000313" key="3">
    <source>
        <dbReference type="Proteomes" id="UP000030437"/>
    </source>
</evidence>
<dbReference type="PANTHER" id="PTHR12149:SF8">
    <property type="entry name" value="PROTEIN-RIBULOSAMINE 3-KINASE"/>
    <property type="match status" value="1"/>
</dbReference>
<evidence type="ECO:0000313" key="2">
    <source>
        <dbReference type="EMBL" id="KGR81909.1"/>
    </source>
</evidence>
<dbReference type="PANTHER" id="PTHR12149">
    <property type="entry name" value="FRUCTOSAMINE 3 KINASE-RELATED PROTEIN"/>
    <property type="match status" value="1"/>
</dbReference>
<keyword evidence="1" id="KW-0808">Transferase</keyword>
<dbReference type="PIRSF" id="PIRSF006221">
    <property type="entry name" value="Ketosamine-3-kinase"/>
    <property type="match status" value="1"/>
</dbReference>